<dbReference type="OrthoDB" id="424302at2759"/>
<dbReference type="PANTHER" id="PTHR11085">
    <property type="entry name" value="NAD-DEPENDENT PROTEIN DEACYLASE SIRTUIN-5, MITOCHONDRIAL-RELATED"/>
    <property type="match status" value="1"/>
</dbReference>
<evidence type="ECO:0000256" key="6">
    <source>
        <dbReference type="SAM" id="MobiDB-lite"/>
    </source>
</evidence>
<evidence type="ECO:0000256" key="2">
    <source>
        <dbReference type="ARBA" id="ARBA00006924"/>
    </source>
</evidence>
<dbReference type="GO" id="GO:0070403">
    <property type="term" value="F:NAD+ binding"/>
    <property type="evidence" value="ECO:0007669"/>
    <property type="project" value="InterPro"/>
</dbReference>
<dbReference type="Gene3D" id="3.40.50.1220">
    <property type="entry name" value="TPP-binding domain"/>
    <property type="match status" value="2"/>
</dbReference>
<dbReference type="Pfam" id="PF02146">
    <property type="entry name" value="SIR2"/>
    <property type="match status" value="2"/>
</dbReference>
<dbReference type="InterPro" id="IPR029035">
    <property type="entry name" value="DHS-like_NAD/FAD-binding_dom"/>
</dbReference>
<comment type="caution">
    <text evidence="5">Lacks conserved residue(s) required for the propagation of feature annotation.</text>
</comment>
<feature type="region of interest" description="Disordered" evidence="6">
    <location>
        <begin position="205"/>
        <end position="254"/>
    </location>
</feature>
<dbReference type="EMBL" id="KZ819351">
    <property type="protein sequence ID" value="PWN46328.1"/>
    <property type="molecule type" value="Genomic_DNA"/>
</dbReference>
<dbReference type="SUPFAM" id="SSF52467">
    <property type="entry name" value="DHS-like NAD/FAD-binding domain"/>
    <property type="match status" value="1"/>
</dbReference>
<organism evidence="8 9">
    <name type="scientific">Ceraceosorus guamensis</name>
    <dbReference type="NCBI Taxonomy" id="1522189"/>
    <lineage>
        <taxon>Eukaryota</taxon>
        <taxon>Fungi</taxon>
        <taxon>Dikarya</taxon>
        <taxon>Basidiomycota</taxon>
        <taxon>Ustilaginomycotina</taxon>
        <taxon>Exobasidiomycetes</taxon>
        <taxon>Ceraceosorales</taxon>
        <taxon>Ceraceosoraceae</taxon>
        <taxon>Ceraceosorus</taxon>
    </lineage>
</organism>
<dbReference type="RefSeq" id="XP_025373488.1">
    <property type="nucleotide sequence ID" value="XM_025515461.1"/>
</dbReference>
<dbReference type="InterPro" id="IPR003000">
    <property type="entry name" value="Sirtuin"/>
</dbReference>
<evidence type="ECO:0000259" key="7">
    <source>
        <dbReference type="PROSITE" id="PS50305"/>
    </source>
</evidence>
<feature type="compositionally biased region" description="Polar residues" evidence="6">
    <location>
        <begin position="47"/>
        <end position="69"/>
    </location>
</feature>
<dbReference type="Gene3D" id="3.30.1600.10">
    <property type="entry name" value="SIR2/SIRT2 'Small Domain"/>
    <property type="match status" value="2"/>
</dbReference>
<evidence type="ECO:0000256" key="4">
    <source>
        <dbReference type="ARBA" id="ARBA00023027"/>
    </source>
</evidence>
<dbReference type="STRING" id="1522189.A0A316WBL0"/>
<feature type="region of interest" description="Disordered" evidence="6">
    <location>
        <begin position="42"/>
        <end position="81"/>
    </location>
</feature>
<reference evidence="8 9" key="1">
    <citation type="journal article" date="2018" name="Mol. Biol. Evol.">
        <title>Broad Genomic Sampling Reveals a Smut Pathogenic Ancestry of the Fungal Clade Ustilaginomycotina.</title>
        <authorList>
            <person name="Kijpornyongpan T."/>
            <person name="Mondo S.J."/>
            <person name="Barry K."/>
            <person name="Sandor L."/>
            <person name="Lee J."/>
            <person name="Lipzen A."/>
            <person name="Pangilinan J."/>
            <person name="LaButti K."/>
            <person name="Hainaut M."/>
            <person name="Henrissat B."/>
            <person name="Grigoriev I.V."/>
            <person name="Spatafora J.W."/>
            <person name="Aime M.C."/>
        </authorList>
    </citation>
    <scope>NUCLEOTIDE SEQUENCE [LARGE SCALE GENOMIC DNA]</scope>
    <source>
        <strain evidence="8 9">MCA 4658</strain>
    </source>
</reference>
<keyword evidence="9" id="KW-1185">Reference proteome</keyword>
<accession>A0A316WBL0</accession>
<name>A0A316WBL0_9BASI</name>
<proteinExistence type="inferred from homology"/>
<evidence type="ECO:0000313" key="9">
    <source>
        <dbReference type="Proteomes" id="UP000245783"/>
    </source>
</evidence>
<dbReference type="PROSITE" id="PS50305">
    <property type="entry name" value="SIRTUIN"/>
    <property type="match status" value="1"/>
</dbReference>
<evidence type="ECO:0000313" key="8">
    <source>
        <dbReference type="EMBL" id="PWN46328.1"/>
    </source>
</evidence>
<dbReference type="PANTHER" id="PTHR11085:SF10">
    <property type="entry name" value="NAD-DEPENDENT PROTEIN DEACYLASE SIRTUIN-5, MITOCHONDRIAL-RELATED"/>
    <property type="match status" value="1"/>
</dbReference>
<evidence type="ECO:0000256" key="1">
    <source>
        <dbReference type="ARBA" id="ARBA00004173"/>
    </source>
</evidence>
<dbReference type="GO" id="GO:0005739">
    <property type="term" value="C:mitochondrion"/>
    <property type="evidence" value="ECO:0007669"/>
    <property type="project" value="UniProtKB-SubCell"/>
</dbReference>
<dbReference type="InterPro" id="IPR026590">
    <property type="entry name" value="Ssirtuin_cat_dom"/>
</dbReference>
<dbReference type="InterPro" id="IPR026591">
    <property type="entry name" value="Sirtuin_cat_small_dom_sf"/>
</dbReference>
<dbReference type="Proteomes" id="UP000245783">
    <property type="component" value="Unassembled WGS sequence"/>
</dbReference>
<keyword evidence="4" id="KW-0520">NAD</keyword>
<dbReference type="GO" id="GO:0017136">
    <property type="term" value="F:histone deacetylase activity, NAD-dependent"/>
    <property type="evidence" value="ECO:0007669"/>
    <property type="project" value="TreeGrafter"/>
</dbReference>
<evidence type="ECO:0000256" key="5">
    <source>
        <dbReference type="PROSITE-ProRule" id="PRU00236"/>
    </source>
</evidence>
<protein>
    <submittedName>
        <fullName evidence="8">DHS-like NAD/FAD-binding domain-containing protein</fullName>
    </submittedName>
</protein>
<comment type="subcellular location">
    <subcellularLocation>
        <location evidence="1">Mitochondrion</location>
    </subcellularLocation>
</comment>
<evidence type="ECO:0000256" key="3">
    <source>
        <dbReference type="ARBA" id="ARBA00022679"/>
    </source>
</evidence>
<comment type="similarity">
    <text evidence="2">Belongs to the sirtuin family. Class I subfamily.</text>
</comment>
<sequence>MRISIPSIPASSEVGKAKHQHTLQQAAEAVYEFLQKGVTEQQQQQQRLQGSTSSASSRWTAQGKEQSSLADERRSGTGAGTILMTGAGVSVDSGIAPYRGEGGHYEVHKTYRPIFFHEFVDSSEKGHIARQRYWSRSFLGYPPVLVARPNKTHYAIAAMQRLGAFADYITQNVDSLHHMATPSPSLAASSILELHGTLQHVLCVSSPTPGSAPSRPKDPTLHSHLTQSHLSGPRLRAEPRPFNTPTGQAYPKGCGFRGSRSAYQSILAERNPMWDEMAKEMHQRGTQPKTNPDGDVELARNTDYSSFHYPACPSCGGVLKPGVVFFGESVPDALRDRSFELVRRASQMLIVGSSTATYSAYRLAKTMHEAGGSVMILNKGPSRADPLASDKIELGSSEVLQLVAQRLAGTDRRKKDPVLDRLLTSGGPALVPNSGVRVAAS</sequence>
<dbReference type="GeneID" id="37037331"/>
<dbReference type="AlphaFoldDB" id="A0A316WBL0"/>
<dbReference type="InterPro" id="IPR050134">
    <property type="entry name" value="NAD-dep_sirtuin_deacylases"/>
</dbReference>
<dbReference type="InParanoid" id="A0A316WBL0"/>
<feature type="region of interest" description="Disordered" evidence="6">
    <location>
        <begin position="1"/>
        <end position="20"/>
    </location>
</feature>
<gene>
    <name evidence="8" type="ORF">IE81DRAFT_335918</name>
</gene>
<feature type="domain" description="Deacetylase sirtuin-type" evidence="7">
    <location>
        <begin position="62"/>
        <end position="410"/>
    </location>
</feature>
<keyword evidence="3" id="KW-0808">Transferase</keyword>